<dbReference type="AlphaFoldDB" id="A0AAV4HIW9"/>
<comment type="caution">
    <text evidence="1">The sequence shown here is derived from an EMBL/GenBank/DDBJ whole genome shotgun (WGS) entry which is preliminary data.</text>
</comment>
<dbReference type="Gene3D" id="3.30.420.10">
    <property type="entry name" value="Ribonuclease H-like superfamily/Ribonuclease H"/>
    <property type="match status" value="1"/>
</dbReference>
<proteinExistence type="predicted"/>
<accession>A0AAV4HIW9</accession>
<dbReference type="InterPro" id="IPR036397">
    <property type="entry name" value="RNaseH_sf"/>
</dbReference>
<evidence type="ECO:0000313" key="2">
    <source>
        <dbReference type="Proteomes" id="UP000762676"/>
    </source>
</evidence>
<gene>
    <name evidence="1" type="ORF">ElyMa_000996500</name>
</gene>
<organism evidence="1 2">
    <name type="scientific">Elysia marginata</name>
    <dbReference type="NCBI Taxonomy" id="1093978"/>
    <lineage>
        <taxon>Eukaryota</taxon>
        <taxon>Metazoa</taxon>
        <taxon>Spiralia</taxon>
        <taxon>Lophotrochozoa</taxon>
        <taxon>Mollusca</taxon>
        <taxon>Gastropoda</taxon>
        <taxon>Heterobranchia</taxon>
        <taxon>Euthyneura</taxon>
        <taxon>Panpulmonata</taxon>
        <taxon>Sacoglossa</taxon>
        <taxon>Placobranchoidea</taxon>
        <taxon>Plakobranchidae</taxon>
        <taxon>Elysia</taxon>
    </lineage>
</organism>
<name>A0AAV4HIW9_9GAST</name>
<dbReference type="GO" id="GO:0003676">
    <property type="term" value="F:nucleic acid binding"/>
    <property type="evidence" value="ECO:0007669"/>
    <property type="project" value="InterPro"/>
</dbReference>
<dbReference type="EMBL" id="BMAT01002036">
    <property type="protein sequence ID" value="GFR97594.1"/>
    <property type="molecule type" value="Genomic_DNA"/>
</dbReference>
<sequence>MTKLYPQGDLVLQQDGATLHTSRATKQFLKDQEVGFMAKDDWPPESPDLSPMDSAVETGIKISGNLIYNFRYADDTTLLAKTKEGLQKNLCKC</sequence>
<reference evidence="1 2" key="1">
    <citation type="journal article" date="2021" name="Elife">
        <title>Chloroplast acquisition without the gene transfer in kleptoplastic sea slugs, Plakobranchus ocellatus.</title>
        <authorList>
            <person name="Maeda T."/>
            <person name="Takahashi S."/>
            <person name="Yoshida T."/>
            <person name="Shimamura S."/>
            <person name="Takaki Y."/>
            <person name="Nagai Y."/>
            <person name="Toyoda A."/>
            <person name="Suzuki Y."/>
            <person name="Arimoto A."/>
            <person name="Ishii H."/>
            <person name="Satoh N."/>
            <person name="Nishiyama T."/>
            <person name="Hasebe M."/>
            <person name="Maruyama T."/>
            <person name="Minagawa J."/>
            <person name="Obokata J."/>
            <person name="Shigenobu S."/>
        </authorList>
    </citation>
    <scope>NUCLEOTIDE SEQUENCE [LARGE SCALE GENOMIC DNA]</scope>
</reference>
<keyword evidence="2" id="KW-1185">Reference proteome</keyword>
<protein>
    <submittedName>
        <fullName evidence="1">Transposable element Tc3 transposase</fullName>
    </submittedName>
</protein>
<evidence type="ECO:0000313" key="1">
    <source>
        <dbReference type="EMBL" id="GFR97594.1"/>
    </source>
</evidence>
<dbReference type="Proteomes" id="UP000762676">
    <property type="component" value="Unassembled WGS sequence"/>
</dbReference>